<feature type="transmembrane region" description="Helical" evidence="6">
    <location>
        <begin position="93"/>
        <end position="113"/>
    </location>
</feature>
<dbReference type="PANTHER" id="PTHR30341">
    <property type="entry name" value="SODIUM ION/PROTON ANTIPORTER NHAA-RELATED"/>
    <property type="match status" value="1"/>
</dbReference>
<dbReference type="PANTHER" id="PTHR30341:SF0">
    <property type="entry name" value="NA(+)_H(+) ANTIPORTER NHAA"/>
    <property type="match status" value="1"/>
</dbReference>
<comment type="function">
    <text evidence="6">Na(+)/H(+) antiporter that extrudes sodium in exchange for external protons.</text>
</comment>
<evidence type="ECO:0000256" key="5">
    <source>
        <dbReference type="ARBA" id="ARBA00023136"/>
    </source>
</evidence>
<evidence type="ECO:0000256" key="6">
    <source>
        <dbReference type="HAMAP-Rule" id="MF_01844"/>
    </source>
</evidence>
<evidence type="ECO:0000256" key="3">
    <source>
        <dbReference type="ARBA" id="ARBA00022692"/>
    </source>
</evidence>
<keyword evidence="4 6" id="KW-1133">Transmembrane helix</keyword>
<evidence type="ECO:0000313" key="8">
    <source>
        <dbReference type="Proteomes" id="UP000597613"/>
    </source>
</evidence>
<dbReference type="InterPro" id="IPR004670">
    <property type="entry name" value="NhaA"/>
</dbReference>
<dbReference type="Pfam" id="PF06965">
    <property type="entry name" value="Na_H_antiport_1"/>
    <property type="match status" value="1"/>
</dbReference>
<gene>
    <name evidence="6 7" type="primary">nhaA</name>
    <name evidence="7" type="ORF">H8S47_01565</name>
</gene>
<feature type="transmembrane region" description="Helical" evidence="6">
    <location>
        <begin position="326"/>
        <end position="348"/>
    </location>
</feature>
<name>A0ABR7AK62_9SPHN</name>
<feature type="transmembrane region" description="Helical" evidence="6">
    <location>
        <begin position="286"/>
        <end position="306"/>
    </location>
</feature>
<dbReference type="NCBIfam" id="NF007112">
    <property type="entry name" value="PRK09561.1"/>
    <property type="match status" value="1"/>
</dbReference>
<keyword evidence="8" id="KW-1185">Reference proteome</keyword>
<keyword evidence="6" id="KW-0915">Sodium</keyword>
<keyword evidence="6" id="KW-0050">Antiport</keyword>
<organism evidence="7 8">
    <name type="scientific">Sphingomonas albertensis</name>
    <dbReference type="NCBI Taxonomy" id="2762591"/>
    <lineage>
        <taxon>Bacteria</taxon>
        <taxon>Pseudomonadati</taxon>
        <taxon>Pseudomonadota</taxon>
        <taxon>Alphaproteobacteria</taxon>
        <taxon>Sphingomonadales</taxon>
        <taxon>Sphingomonadaceae</taxon>
        <taxon>Sphingomonas</taxon>
    </lineage>
</organism>
<dbReference type="NCBIfam" id="NF007111">
    <property type="entry name" value="PRK09560.1"/>
    <property type="match status" value="1"/>
</dbReference>
<proteinExistence type="inferred from homology"/>
<feature type="transmembrane region" description="Helical" evidence="6">
    <location>
        <begin position="206"/>
        <end position="235"/>
    </location>
</feature>
<feature type="transmembrane region" description="Helical" evidence="6">
    <location>
        <begin position="180"/>
        <end position="200"/>
    </location>
</feature>
<feature type="transmembrane region" description="Helical" evidence="6">
    <location>
        <begin position="360"/>
        <end position="377"/>
    </location>
</feature>
<dbReference type="Proteomes" id="UP000597613">
    <property type="component" value="Unassembled WGS sequence"/>
</dbReference>
<dbReference type="HAMAP" id="MF_01844">
    <property type="entry name" value="NhaA"/>
    <property type="match status" value="1"/>
</dbReference>
<accession>A0ABR7AK62</accession>
<evidence type="ECO:0000313" key="7">
    <source>
        <dbReference type="EMBL" id="MBC3940372.1"/>
    </source>
</evidence>
<comment type="subcellular location">
    <subcellularLocation>
        <location evidence="1">Cell inner membrane</location>
        <topology evidence="1">Multi-pass membrane protein</topology>
    </subcellularLocation>
    <subcellularLocation>
        <location evidence="6">Cell membrane</location>
        <topology evidence="6">Multi-pass membrane protein</topology>
    </subcellularLocation>
</comment>
<dbReference type="Gene3D" id="1.20.1530.10">
    <property type="entry name" value="Na+/H+ antiporter like domain"/>
    <property type="match status" value="1"/>
</dbReference>
<feature type="transmembrane region" description="Helical" evidence="6">
    <location>
        <begin position="152"/>
        <end position="173"/>
    </location>
</feature>
<feature type="transmembrane region" description="Helical" evidence="6">
    <location>
        <begin position="256"/>
        <end position="280"/>
    </location>
</feature>
<dbReference type="InterPro" id="IPR023171">
    <property type="entry name" value="Na/H_antiporter_dom_sf"/>
</dbReference>
<comment type="similarity">
    <text evidence="6">Belongs to the NhaA Na(+)/H(+) (TC 2.A.33) antiporter family.</text>
</comment>
<sequence length="380" mass="39313">MGRRGRAVSAVRRFFAGDAAGAIVLLAATIAALLVANSPLAPAYFATLHHEVGVMSVHHWIDDGAMALFFLLIGLEVKSEFVSGHLSTWGERILPGAAALAGMVVPACLYLLVNMGTPANLRGWAIPAATDIAFALGILALLGSRVPTSLKILLTAIAVIDDLLAILVIAVFYTGQIALLPLLGAGVGLGVLVVLNLSGVRSLVPYLLIGVGIWYGVLLSGVHATLAGVAVAFTIPLRTGEGQPPLKRLEHALQPWSSFLIVPAFGFANAGIAFGGMVAADVISPLPVGILLGLFLGKQIGIFATIRGLVTFRLAEAPKNANWAQVYGMAVLCGIGFTMSLFIGGLAFAGSPHAMDSVKIGVFAGSILSGLAGWMLLRRA</sequence>
<keyword evidence="3 6" id="KW-0812">Transmembrane</keyword>
<protein>
    <recommendedName>
        <fullName evidence="6">Na(+)/H(+) antiporter NhaA</fullName>
    </recommendedName>
    <alternativeName>
        <fullName evidence="6">Sodium/proton antiporter NhaA</fullName>
    </alternativeName>
</protein>
<keyword evidence="5 6" id="KW-0472">Membrane</keyword>
<comment type="caution">
    <text evidence="7">The sequence shown here is derived from an EMBL/GenBank/DDBJ whole genome shotgun (WGS) entry which is preliminary data.</text>
</comment>
<keyword evidence="6" id="KW-0739">Sodium transport</keyword>
<comment type="catalytic activity">
    <reaction evidence="6">
        <text>Na(+)(in) + 2 H(+)(out) = Na(+)(out) + 2 H(+)(in)</text>
        <dbReference type="Rhea" id="RHEA:29251"/>
        <dbReference type="ChEBI" id="CHEBI:15378"/>
        <dbReference type="ChEBI" id="CHEBI:29101"/>
    </reaction>
</comment>
<feature type="transmembrane region" description="Helical" evidence="6">
    <location>
        <begin position="125"/>
        <end position="146"/>
    </location>
</feature>
<evidence type="ECO:0000256" key="4">
    <source>
        <dbReference type="ARBA" id="ARBA00022989"/>
    </source>
</evidence>
<dbReference type="NCBIfam" id="TIGR00773">
    <property type="entry name" value="NhaA"/>
    <property type="match status" value="1"/>
</dbReference>
<feature type="transmembrane region" description="Helical" evidence="6">
    <location>
        <begin position="20"/>
        <end position="40"/>
    </location>
</feature>
<dbReference type="EMBL" id="JACONT010000002">
    <property type="protein sequence ID" value="MBC3940372.1"/>
    <property type="molecule type" value="Genomic_DNA"/>
</dbReference>
<evidence type="ECO:0000256" key="1">
    <source>
        <dbReference type="ARBA" id="ARBA00004429"/>
    </source>
</evidence>
<keyword evidence="2 6" id="KW-1003">Cell membrane</keyword>
<evidence type="ECO:0000256" key="2">
    <source>
        <dbReference type="ARBA" id="ARBA00022475"/>
    </source>
</evidence>
<keyword evidence="6" id="KW-0406">Ion transport</keyword>
<keyword evidence="6" id="KW-0813">Transport</keyword>
<reference evidence="7 8" key="1">
    <citation type="submission" date="2020-08" db="EMBL/GenBank/DDBJ databases">
        <title>Putative novel bacterial strains isolated from necrotic wheat leaf tissues caused by Xanthomonas translucens.</title>
        <authorList>
            <person name="Tambong J.T."/>
        </authorList>
    </citation>
    <scope>NUCLEOTIDE SEQUENCE [LARGE SCALE GENOMIC DNA]</scope>
    <source>
        <strain evidence="8">DOAB 1063</strain>
    </source>
</reference>